<protein>
    <recommendedName>
        <fullName evidence="6">Beta-defensin</fullName>
    </recommendedName>
</protein>
<evidence type="ECO:0000313" key="9">
    <source>
        <dbReference type="Proteomes" id="UP000694425"/>
    </source>
</evidence>
<sequence length="68" mass="8013">MKIIYYLLHFLCYVTFILPATCALVDPDRCTKKFGYCRRRCFKDEKQIDICLSPNKICCTESSFDEDS</sequence>
<comment type="subcellular location">
    <subcellularLocation>
        <location evidence="1 6">Secreted</location>
    </subcellularLocation>
</comment>
<keyword evidence="6" id="KW-0211">Defensin</keyword>
<dbReference type="GO" id="GO:0031731">
    <property type="term" value="F:CCR6 chemokine receptor binding"/>
    <property type="evidence" value="ECO:0007669"/>
    <property type="project" value="TreeGrafter"/>
</dbReference>
<dbReference type="GO" id="GO:0061760">
    <property type="term" value="P:antifungal innate immune response"/>
    <property type="evidence" value="ECO:0007669"/>
    <property type="project" value="Ensembl"/>
</dbReference>
<evidence type="ECO:0000256" key="2">
    <source>
        <dbReference type="ARBA" id="ARBA00007371"/>
    </source>
</evidence>
<dbReference type="GO" id="GO:0031665">
    <property type="term" value="P:negative regulation of lipopolysaccharide-mediated signaling pathway"/>
    <property type="evidence" value="ECO:0007669"/>
    <property type="project" value="Ensembl"/>
</dbReference>
<dbReference type="GO" id="GO:0042056">
    <property type="term" value="F:chemoattractant activity"/>
    <property type="evidence" value="ECO:0007669"/>
    <property type="project" value="TreeGrafter"/>
</dbReference>
<dbReference type="GO" id="GO:0001530">
    <property type="term" value="F:lipopolysaccharide binding"/>
    <property type="evidence" value="ECO:0007669"/>
    <property type="project" value="Ensembl"/>
</dbReference>
<evidence type="ECO:0000313" key="8">
    <source>
        <dbReference type="Ensembl" id="ENSNVIP00000005507.1"/>
    </source>
</evidence>
<keyword evidence="9" id="KW-1185">Reference proteome</keyword>
<keyword evidence="4 6" id="KW-0732">Signal</keyword>
<organism evidence="8 9">
    <name type="scientific">Neovison vison</name>
    <name type="common">American mink</name>
    <name type="synonym">Mustela vison</name>
    <dbReference type="NCBI Taxonomy" id="452646"/>
    <lineage>
        <taxon>Eukaryota</taxon>
        <taxon>Metazoa</taxon>
        <taxon>Chordata</taxon>
        <taxon>Craniata</taxon>
        <taxon>Vertebrata</taxon>
        <taxon>Euteleostomi</taxon>
        <taxon>Mammalia</taxon>
        <taxon>Eutheria</taxon>
        <taxon>Laurasiatheria</taxon>
        <taxon>Carnivora</taxon>
        <taxon>Caniformia</taxon>
        <taxon>Musteloidea</taxon>
        <taxon>Mustelidae</taxon>
        <taxon>Mustelinae</taxon>
        <taxon>Neogale</taxon>
    </lineage>
</organism>
<feature type="chain" id="PRO_5034540575" description="Beta-defensin" evidence="6">
    <location>
        <begin position="24"/>
        <end position="68"/>
    </location>
</feature>
<accession>A0A8C7A9Q4</accession>
<dbReference type="InterPro" id="IPR025933">
    <property type="entry name" value="Beta_defensin_dom"/>
</dbReference>
<comment type="function">
    <text evidence="6">Has antibacterial activity.</text>
</comment>
<evidence type="ECO:0000259" key="7">
    <source>
        <dbReference type="Pfam" id="PF13841"/>
    </source>
</evidence>
<dbReference type="GO" id="GO:0060326">
    <property type="term" value="P:cell chemotaxis"/>
    <property type="evidence" value="ECO:0007669"/>
    <property type="project" value="TreeGrafter"/>
</dbReference>
<evidence type="ECO:0000256" key="1">
    <source>
        <dbReference type="ARBA" id="ARBA00004613"/>
    </source>
</evidence>
<evidence type="ECO:0000256" key="4">
    <source>
        <dbReference type="ARBA" id="ARBA00022729"/>
    </source>
</evidence>
<dbReference type="Ensembl" id="ENSNVIT00000006477.1">
    <property type="protein sequence ID" value="ENSNVIP00000005507.1"/>
    <property type="gene ID" value="ENSNVIG00000004427.1"/>
</dbReference>
<comment type="similarity">
    <text evidence="2 6">Belongs to the beta-defensin family.</text>
</comment>
<dbReference type="GO" id="GO:0050729">
    <property type="term" value="P:positive regulation of inflammatory response"/>
    <property type="evidence" value="ECO:0007669"/>
    <property type="project" value="Ensembl"/>
</dbReference>
<feature type="signal peptide" evidence="6">
    <location>
        <begin position="1"/>
        <end position="23"/>
    </location>
</feature>
<dbReference type="GO" id="GO:0050830">
    <property type="term" value="P:defense response to Gram-positive bacterium"/>
    <property type="evidence" value="ECO:0007669"/>
    <property type="project" value="Ensembl"/>
</dbReference>
<dbReference type="GO" id="GO:0050829">
    <property type="term" value="P:defense response to Gram-negative bacterium"/>
    <property type="evidence" value="ECO:0007669"/>
    <property type="project" value="Ensembl"/>
</dbReference>
<dbReference type="SUPFAM" id="SSF57392">
    <property type="entry name" value="Defensin-like"/>
    <property type="match status" value="1"/>
</dbReference>
<reference evidence="8" key="2">
    <citation type="submission" date="2025-09" db="UniProtKB">
        <authorList>
            <consortium name="Ensembl"/>
        </authorList>
    </citation>
    <scope>IDENTIFICATION</scope>
</reference>
<evidence type="ECO:0000256" key="6">
    <source>
        <dbReference type="RuleBase" id="RU231113"/>
    </source>
</evidence>
<proteinExistence type="inferred from homology"/>
<dbReference type="GO" id="GO:0005615">
    <property type="term" value="C:extracellular space"/>
    <property type="evidence" value="ECO:0007669"/>
    <property type="project" value="TreeGrafter"/>
</dbReference>
<reference evidence="8" key="1">
    <citation type="submission" date="2025-08" db="UniProtKB">
        <authorList>
            <consortium name="Ensembl"/>
        </authorList>
    </citation>
    <scope>IDENTIFICATION</scope>
</reference>
<evidence type="ECO:0000256" key="3">
    <source>
        <dbReference type="ARBA" id="ARBA00022525"/>
    </source>
</evidence>
<feature type="domain" description="Beta-defensin" evidence="7">
    <location>
        <begin position="29"/>
        <end position="59"/>
    </location>
</feature>
<dbReference type="GO" id="GO:0032720">
    <property type="term" value="P:negative regulation of tumor necrosis factor production"/>
    <property type="evidence" value="ECO:0007669"/>
    <property type="project" value="Ensembl"/>
</dbReference>
<keyword evidence="5" id="KW-1015">Disulfide bond</keyword>
<dbReference type="PANTHER" id="PTHR20515:SF16">
    <property type="entry name" value="BETA-DEFENSIN 114"/>
    <property type="match status" value="1"/>
</dbReference>
<dbReference type="PANTHER" id="PTHR20515">
    <property type="entry name" value="BETA-DEFENSIN"/>
    <property type="match status" value="1"/>
</dbReference>
<dbReference type="AlphaFoldDB" id="A0A8C7A9Q4"/>
<name>A0A8C7A9Q4_NEOVI</name>
<dbReference type="Proteomes" id="UP000694425">
    <property type="component" value="Unplaced"/>
</dbReference>
<evidence type="ECO:0000256" key="5">
    <source>
        <dbReference type="ARBA" id="ARBA00023157"/>
    </source>
</evidence>
<keyword evidence="3 6" id="KW-0964">Secreted</keyword>
<dbReference type="GeneTree" id="ENSGT00390000016155"/>
<keyword evidence="6" id="KW-0929">Antimicrobial</keyword>
<dbReference type="Pfam" id="PF13841">
    <property type="entry name" value="Defensin_beta_2"/>
    <property type="match status" value="1"/>
</dbReference>
<keyword evidence="6" id="KW-0044">Antibiotic</keyword>